<feature type="domain" description="Mammalian defensins" evidence="10">
    <location>
        <begin position="65"/>
        <end position="93"/>
    </location>
</feature>
<keyword evidence="4" id="KW-0929">Antimicrobial</keyword>
<dbReference type="eggNOG" id="ENOG502TEA7">
    <property type="taxonomic scope" value="Eukaryota"/>
</dbReference>
<reference evidence="11" key="2">
    <citation type="submission" date="2025-08" db="UniProtKB">
        <authorList>
            <consortium name="Ensembl"/>
        </authorList>
    </citation>
    <scope>IDENTIFICATION</scope>
    <source>
        <strain evidence="11">Isolate ISIS603380</strain>
    </source>
</reference>
<dbReference type="PANTHER" id="PTHR11876">
    <property type="entry name" value="ALPHA-DEFENSIN 1"/>
    <property type="match status" value="1"/>
</dbReference>
<evidence type="ECO:0000313" key="11">
    <source>
        <dbReference type="Ensembl" id="ENSLAFP00000015902.2"/>
    </source>
</evidence>
<dbReference type="Pfam" id="PF00323">
    <property type="entry name" value="Defensin_1"/>
    <property type="match status" value="1"/>
</dbReference>
<dbReference type="GO" id="GO:0051673">
    <property type="term" value="P:disruption of plasma membrane integrity in another organism"/>
    <property type="evidence" value="ECO:0007669"/>
    <property type="project" value="TreeGrafter"/>
</dbReference>
<comment type="similarity">
    <text evidence="2">Belongs to the alpha-defensin family.</text>
</comment>
<evidence type="ECO:0000256" key="1">
    <source>
        <dbReference type="ARBA" id="ARBA00004613"/>
    </source>
</evidence>
<dbReference type="GeneTree" id="ENSGT00940000153268"/>
<dbReference type="HOGENOM" id="CLU_160803_3_0_1"/>
<dbReference type="Proteomes" id="UP000007646">
    <property type="component" value="Unassembled WGS sequence"/>
</dbReference>
<dbReference type="InParanoid" id="G3TLR6"/>
<evidence type="ECO:0000256" key="9">
    <source>
        <dbReference type="SAM" id="SignalP"/>
    </source>
</evidence>
<feature type="signal peptide" evidence="9">
    <location>
        <begin position="1"/>
        <end position="19"/>
    </location>
</feature>
<dbReference type="InterPro" id="IPR002366">
    <property type="entry name" value="Alpha-defensin_N"/>
</dbReference>
<sequence length="94" mass="10387">MKTLALLAAILLLALQAQAEPLRQTADKVQAQDKPGAEDLDVVVSFTGEEHSIQEASGVRSNLTCYCRFGLCLFPERRYGICIRNGIRLAFCCR</sequence>
<dbReference type="GO" id="GO:0005615">
    <property type="term" value="C:extracellular space"/>
    <property type="evidence" value="ECO:0007669"/>
    <property type="project" value="InterPro"/>
</dbReference>
<protein>
    <recommendedName>
        <fullName evidence="10">Mammalian defensins domain-containing protein</fullName>
    </recommendedName>
</protein>
<comment type="subcellular location">
    <subcellularLocation>
        <location evidence="1">Secreted</location>
    </subcellularLocation>
</comment>
<evidence type="ECO:0000256" key="3">
    <source>
        <dbReference type="ARBA" id="ARBA00022525"/>
    </source>
</evidence>
<dbReference type="PANTHER" id="PTHR11876:SF28">
    <property type="entry name" value="ALPHA-DEFENSIN 1"/>
    <property type="match status" value="1"/>
</dbReference>
<accession>G3TLR6</accession>
<name>G3TLR6_LOXAF</name>
<dbReference type="Pfam" id="PF00879">
    <property type="entry name" value="Defensin_propep"/>
    <property type="match status" value="1"/>
</dbReference>
<dbReference type="OMA" id="CRTSRCY"/>
<keyword evidence="5 9" id="KW-0732">Signal</keyword>
<keyword evidence="8" id="KW-1015">Disulfide bond</keyword>
<evidence type="ECO:0000259" key="10">
    <source>
        <dbReference type="PROSITE" id="PS00269"/>
    </source>
</evidence>
<evidence type="ECO:0000256" key="2">
    <source>
        <dbReference type="ARBA" id="ARBA00006519"/>
    </source>
</evidence>
<keyword evidence="7" id="KW-0044">Antibiotic</keyword>
<keyword evidence="12" id="KW-1185">Reference proteome</keyword>
<dbReference type="PROSITE" id="PS00269">
    <property type="entry name" value="DEFENSIN"/>
    <property type="match status" value="1"/>
</dbReference>
<dbReference type="GO" id="GO:0050830">
    <property type="term" value="P:defense response to Gram-positive bacterium"/>
    <property type="evidence" value="ECO:0007669"/>
    <property type="project" value="TreeGrafter"/>
</dbReference>
<dbReference type="GO" id="GO:0071222">
    <property type="term" value="P:cellular response to lipopolysaccharide"/>
    <property type="evidence" value="ECO:0007669"/>
    <property type="project" value="TreeGrafter"/>
</dbReference>
<dbReference type="SMART" id="SM01418">
    <property type="entry name" value="Defensin_propep"/>
    <property type="match status" value="1"/>
</dbReference>
<reference evidence="11 12" key="1">
    <citation type="submission" date="2009-06" db="EMBL/GenBank/DDBJ databases">
        <title>The Genome Sequence of Loxodonta africana (African elephant).</title>
        <authorList>
            <person name="Di Palma F."/>
            <person name="Heiman D."/>
            <person name="Young S."/>
            <person name="Johnson J."/>
            <person name="Lander E.S."/>
            <person name="Lindblad-Toh K."/>
        </authorList>
    </citation>
    <scope>NUCLEOTIDE SEQUENCE [LARGE SCALE GENOMIC DNA]</scope>
    <source>
        <strain evidence="11 12">Isolate ISIS603380</strain>
    </source>
</reference>
<dbReference type="GO" id="GO:0002227">
    <property type="term" value="P:innate immune response in mucosa"/>
    <property type="evidence" value="ECO:0007669"/>
    <property type="project" value="TreeGrafter"/>
</dbReference>
<dbReference type="AlphaFoldDB" id="G3TLR6"/>
<keyword evidence="3" id="KW-0964">Secreted</keyword>
<dbReference type="InterPro" id="IPR016327">
    <property type="entry name" value="Alpha-defensin"/>
</dbReference>
<dbReference type="Ensembl" id="ENSLAFT00000020761.2">
    <property type="protein sequence ID" value="ENSLAFP00000015902.2"/>
    <property type="gene ID" value="ENSLAFG00000020871.2"/>
</dbReference>
<feature type="chain" id="PRO_5003455649" description="Mammalian defensins domain-containing protein" evidence="9">
    <location>
        <begin position="20"/>
        <end position="94"/>
    </location>
</feature>
<dbReference type="GO" id="GO:0019731">
    <property type="term" value="P:antibacterial humoral response"/>
    <property type="evidence" value="ECO:0007669"/>
    <property type="project" value="TreeGrafter"/>
</dbReference>
<dbReference type="GO" id="GO:0031012">
    <property type="term" value="C:extracellular matrix"/>
    <property type="evidence" value="ECO:0007669"/>
    <property type="project" value="TreeGrafter"/>
</dbReference>
<dbReference type="SUPFAM" id="SSF57392">
    <property type="entry name" value="Defensin-like"/>
    <property type="match status" value="1"/>
</dbReference>
<dbReference type="PIRSF" id="PIRSF001875">
    <property type="entry name" value="Alpha-defensin"/>
    <property type="match status" value="1"/>
</dbReference>
<dbReference type="InterPro" id="IPR006081">
    <property type="entry name" value="Alpha-defensin_C"/>
</dbReference>
<evidence type="ECO:0000256" key="8">
    <source>
        <dbReference type="ARBA" id="ARBA00023157"/>
    </source>
</evidence>
<dbReference type="InterPro" id="IPR006080">
    <property type="entry name" value="Beta/alpha-defensin_C"/>
</dbReference>
<evidence type="ECO:0000256" key="7">
    <source>
        <dbReference type="ARBA" id="ARBA00023022"/>
    </source>
</evidence>
<proteinExistence type="inferred from homology"/>
<dbReference type="SMART" id="SM00048">
    <property type="entry name" value="DEFSN"/>
    <property type="match status" value="1"/>
</dbReference>
<dbReference type="FunCoup" id="G3TLR6">
    <property type="interactions" value="2"/>
</dbReference>
<reference evidence="11" key="3">
    <citation type="submission" date="2025-09" db="UniProtKB">
        <authorList>
            <consortium name="Ensembl"/>
        </authorList>
    </citation>
    <scope>IDENTIFICATION</scope>
    <source>
        <strain evidence="11">Isolate ISIS603380</strain>
    </source>
</reference>
<organism evidence="11 12">
    <name type="scientific">Loxodonta africana</name>
    <name type="common">African elephant</name>
    <dbReference type="NCBI Taxonomy" id="9785"/>
    <lineage>
        <taxon>Eukaryota</taxon>
        <taxon>Metazoa</taxon>
        <taxon>Chordata</taxon>
        <taxon>Craniata</taxon>
        <taxon>Vertebrata</taxon>
        <taxon>Euteleostomi</taxon>
        <taxon>Mammalia</taxon>
        <taxon>Eutheria</taxon>
        <taxon>Afrotheria</taxon>
        <taxon>Proboscidea</taxon>
        <taxon>Elephantidae</taxon>
        <taxon>Loxodonta</taxon>
    </lineage>
</organism>
<dbReference type="GO" id="GO:0061844">
    <property type="term" value="P:antimicrobial humoral immune response mediated by antimicrobial peptide"/>
    <property type="evidence" value="ECO:0007669"/>
    <property type="project" value="TreeGrafter"/>
</dbReference>
<evidence type="ECO:0000313" key="12">
    <source>
        <dbReference type="Proteomes" id="UP000007646"/>
    </source>
</evidence>
<evidence type="ECO:0000256" key="5">
    <source>
        <dbReference type="ARBA" id="ARBA00022729"/>
    </source>
</evidence>
<keyword evidence="6" id="KW-0211">Defensin</keyword>
<dbReference type="GO" id="GO:0050829">
    <property type="term" value="P:defense response to Gram-negative bacterium"/>
    <property type="evidence" value="ECO:0007669"/>
    <property type="project" value="TreeGrafter"/>
</dbReference>
<evidence type="ECO:0000256" key="4">
    <source>
        <dbReference type="ARBA" id="ARBA00022529"/>
    </source>
</evidence>
<evidence type="ECO:0000256" key="6">
    <source>
        <dbReference type="ARBA" id="ARBA00022940"/>
    </source>
</evidence>